<dbReference type="CDD" id="cd03809">
    <property type="entry name" value="GT4_MtfB-like"/>
    <property type="match status" value="1"/>
</dbReference>
<dbReference type="Gene3D" id="3.40.50.2000">
    <property type="entry name" value="Glycogen Phosphorylase B"/>
    <property type="match status" value="2"/>
</dbReference>
<dbReference type="GO" id="GO:0009103">
    <property type="term" value="P:lipopolysaccharide biosynthetic process"/>
    <property type="evidence" value="ECO:0007669"/>
    <property type="project" value="TreeGrafter"/>
</dbReference>
<dbReference type="GO" id="GO:0103011">
    <property type="term" value="F:mannosylfructose-phosphate synthase activity"/>
    <property type="evidence" value="ECO:0007669"/>
    <property type="project" value="UniProtKB-EC"/>
</dbReference>
<name>A0A1V5MEF3_UNCT6</name>
<dbReference type="EMBL" id="MWAK01000160">
    <property type="protein sequence ID" value="OPZ91627.1"/>
    <property type="molecule type" value="Genomic_DNA"/>
</dbReference>
<dbReference type="InterPro" id="IPR028098">
    <property type="entry name" value="Glyco_trans_4-like_N"/>
</dbReference>
<dbReference type="Pfam" id="PF00534">
    <property type="entry name" value="Glycos_transf_1"/>
    <property type="match status" value="1"/>
</dbReference>
<dbReference type="Proteomes" id="UP000485484">
    <property type="component" value="Unassembled WGS sequence"/>
</dbReference>
<comment type="caution">
    <text evidence="4">The sequence shown here is derived from an EMBL/GenBank/DDBJ whole genome shotgun (WGS) entry which is preliminary data.</text>
</comment>
<keyword evidence="4" id="KW-0328">Glycosyltransferase</keyword>
<dbReference type="EC" id="2.4.1.246" evidence="4"/>
<dbReference type="PANTHER" id="PTHR46401">
    <property type="entry name" value="GLYCOSYLTRANSFERASE WBBK-RELATED"/>
    <property type="match status" value="1"/>
</dbReference>
<dbReference type="InterPro" id="IPR001296">
    <property type="entry name" value="Glyco_trans_1"/>
</dbReference>
<gene>
    <name evidence="4" type="primary">mfpsA</name>
    <name evidence="4" type="ORF">BWY73_01042</name>
</gene>
<protein>
    <submittedName>
        <fullName evidence="4">Mannosylfructose-phosphate synthase</fullName>
        <ecNumber evidence="4">2.4.1.246</ecNumber>
    </submittedName>
</protein>
<dbReference type="AlphaFoldDB" id="A0A1V5MEF3"/>
<evidence type="ECO:0000259" key="2">
    <source>
        <dbReference type="Pfam" id="PF00534"/>
    </source>
</evidence>
<evidence type="ECO:0000313" key="4">
    <source>
        <dbReference type="EMBL" id="OPZ91627.1"/>
    </source>
</evidence>
<evidence type="ECO:0000256" key="1">
    <source>
        <dbReference type="ARBA" id="ARBA00022679"/>
    </source>
</evidence>
<feature type="domain" description="Glycosyl transferase family 1" evidence="2">
    <location>
        <begin position="197"/>
        <end position="351"/>
    </location>
</feature>
<feature type="domain" description="Glycosyltransferase subfamily 4-like N-terminal" evidence="3">
    <location>
        <begin position="16"/>
        <end position="175"/>
    </location>
</feature>
<dbReference type="SUPFAM" id="SSF53756">
    <property type="entry name" value="UDP-Glycosyltransferase/glycogen phosphorylase"/>
    <property type="match status" value="1"/>
</dbReference>
<sequence>MKIILDAAVSGPAPAGLGVWCRSLLEALAEIDRENRYLVWDAFWRDFNRRRQRIPVPEASNFRLKLWRLPRQLVTGLEDRGWPLLETGLAAEGADLFHGLRYFVPRLRRLKGVATIYDLSFVINPGWYQDAWYRNVPLYCRRADAIAAISRTTADDLVKHFGLPAKKIEVIYGGVGRPFRPESDRNRLEAFRREQGLERPFLLTVATSDRRKNLAGLLEAFGLAAERIPELELVIAGNPAAVQPPLRERINRLGLADRIRFPGYLPTTDLVRLYNLALAFVFPSLYEGFGLPVLEAMACGCPVVTSSVSALPEVAGGAARLVDPNRIEDIAAALVEIARRESLRSELREKGLLRARDFSWQRAARQTLDLYRRVLAS</sequence>
<dbReference type="FunFam" id="3.40.50.2000:FF:000119">
    <property type="entry name" value="Glycosyl transferase group 1"/>
    <property type="match status" value="1"/>
</dbReference>
<reference evidence="4" key="1">
    <citation type="submission" date="2017-02" db="EMBL/GenBank/DDBJ databases">
        <title>Delving into the versatile metabolic prowess of the omnipresent phylum Bacteroidetes.</title>
        <authorList>
            <person name="Nobu M.K."/>
            <person name="Mei R."/>
            <person name="Narihiro T."/>
            <person name="Kuroda K."/>
            <person name="Liu W.-T."/>
        </authorList>
    </citation>
    <scope>NUCLEOTIDE SEQUENCE</scope>
    <source>
        <strain evidence="4">ADurb.Bin417</strain>
    </source>
</reference>
<proteinExistence type="predicted"/>
<dbReference type="Pfam" id="PF13439">
    <property type="entry name" value="Glyco_transf_4"/>
    <property type="match status" value="1"/>
</dbReference>
<accession>A0A1V5MEF3</accession>
<evidence type="ECO:0000259" key="3">
    <source>
        <dbReference type="Pfam" id="PF13439"/>
    </source>
</evidence>
<dbReference type="PANTHER" id="PTHR46401:SF2">
    <property type="entry name" value="GLYCOSYLTRANSFERASE WBBK-RELATED"/>
    <property type="match status" value="1"/>
</dbReference>
<keyword evidence="1 4" id="KW-0808">Transferase</keyword>
<organism evidence="4">
    <name type="scientific">candidate division TA06 bacterium ADurb.Bin417</name>
    <dbReference type="NCBI Taxonomy" id="1852828"/>
    <lineage>
        <taxon>Bacteria</taxon>
        <taxon>Bacteria division TA06</taxon>
    </lineage>
</organism>